<sequence length="97" mass="11224">MLEKSLIDHRKDTVIAKLAVYLRDVYKQCREHLDASGMSDIVSVSRYKEWLRTCDLKCEVYGALAMLHLGCHADVEKKMGARFDKFFSNRTVLIRSV</sequence>
<reference evidence="2 3" key="1">
    <citation type="submission" date="2018-11" db="EMBL/GenBank/DDBJ databases">
        <authorList>
            <consortium name="Pathogen Informatics"/>
        </authorList>
    </citation>
    <scope>NUCLEOTIDE SEQUENCE [LARGE SCALE GENOMIC DNA]</scope>
</reference>
<dbReference type="EMBL" id="UYRT01019840">
    <property type="protein sequence ID" value="VDK58790.1"/>
    <property type="molecule type" value="Genomic_DNA"/>
</dbReference>
<dbReference type="InterPro" id="IPR004328">
    <property type="entry name" value="BRO1_dom"/>
</dbReference>
<dbReference type="Gene3D" id="1.25.40.280">
    <property type="entry name" value="alix/aip1 like domains"/>
    <property type="match status" value="1"/>
</dbReference>
<keyword evidence="3" id="KW-1185">Reference proteome</keyword>
<evidence type="ECO:0000259" key="1">
    <source>
        <dbReference type="Pfam" id="PF03097"/>
    </source>
</evidence>
<dbReference type="Pfam" id="PF03097">
    <property type="entry name" value="BRO1"/>
    <property type="match status" value="1"/>
</dbReference>
<accession>A0A3P6RV65</accession>
<organism evidence="2 3">
    <name type="scientific">Gongylonema pulchrum</name>
    <dbReference type="NCBI Taxonomy" id="637853"/>
    <lineage>
        <taxon>Eukaryota</taxon>
        <taxon>Metazoa</taxon>
        <taxon>Ecdysozoa</taxon>
        <taxon>Nematoda</taxon>
        <taxon>Chromadorea</taxon>
        <taxon>Rhabditida</taxon>
        <taxon>Spirurina</taxon>
        <taxon>Spiruromorpha</taxon>
        <taxon>Spiruroidea</taxon>
        <taxon>Gongylonematidae</taxon>
        <taxon>Gongylonema</taxon>
    </lineage>
</organism>
<dbReference type="AlphaFoldDB" id="A0A3P6RV65"/>
<gene>
    <name evidence="2" type="ORF">GPUH_LOCUS7564</name>
</gene>
<proteinExistence type="predicted"/>
<dbReference type="InterPro" id="IPR038499">
    <property type="entry name" value="BRO1_sf"/>
</dbReference>
<protein>
    <recommendedName>
        <fullName evidence="1">BRO1 domain-containing protein</fullName>
    </recommendedName>
</protein>
<feature type="domain" description="BRO1" evidence="1">
    <location>
        <begin position="2"/>
        <end position="82"/>
    </location>
</feature>
<evidence type="ECO:0000313" key="2">
    <source>
        <dbReference type="EMBL" id="VDK58790.1"/>
    </source>
</evidence>
<name>A0A3P6RV65_9BILA</name>
<dbReference type="Proteomes" id="UP000271098">
    <property type="component" value="Unassembled WGS sequence"/>
</dbReference>
<dbReference type="OrthoDB" id="10266451at2759"/>
<evidence type="ECO:0000313" key="3">
    <source>
        <dbReference type="Proteomes" id="UP000271098"/>
    </source>
</evidence>